<dbReference type="OrthoDB" id="5792247at2759"/>
<gene>
    <name evidence="1 3 4" type="ORF">SRAE_0000043800</name>
</gene>
<dbReference type="Proteomes" id="UP000035682">
    <property type="component" value="Unplaced"/>
</dbReference>
<evidence type="ECO:0000313" key="4">
    <source>
        <dbReference type="WormBase" id="SRAE_0000043800"/>
    </source>
</evidence>
<evidence type="ECO:0000313" key="2">
    <source>
        <dbReference type="Proteomes" id="UP000035682"/>
    </source>
</evidence>
<dbReference type="PANTHER" id="PTHR32122">
    <property type="entry name" value="TATA BOX-BINDING PROTEIN ASSOCIATED FACTOR RNA POLYMERASE I SUBUNIT A"/>
    <property type="match status" value="1"/>
</dbReference>
<dbReference type="CTD" id="36373680"/>
<evidence type="ECO:0000313" key="3">
    <source>
        <dbReference type="WBParaSite" id="SRAE_0000043800.1"/>
    </source>
</evidence>
<keyword evidence="2" id="KW-1185">Reference proteome</keyword>
<dbReference type="AlphaFoldDB" id="A0A090KZN3"/>
<dbReference type="InterPro" id="IPR052669">
    <property type="entry name" value="SL1/TIF-IB_Component"/>
</dbReference>
<protein>
    <submittedName>
        <fullName evidence="1 3">Uncharacterized protein</fullName>
    </submittedName>
</protein>
<dbReference type="GeneID" id="36373680"/>
<proteinExistence type="predicted"/>
<name>A0A090KZN3_STRRB</name>
<dbReference type="EMBL" id="LN609406">
    <property type="protein sequence ID" value="CEF61312.1"/>
    <property type="molecule type" value="Genomic_DNA"/>
</dbReference>
<dbReference type="RefSeq" id="XP_024500521.1">
    <property type="nucleotide sequence ID" value="XM_024646328.1"/>
</dbReference>
<reference evidence="2" key="1">
    <citation type="submission" date="2014-09" db="EMBL/GenBank/DDBJ databases">
        <authorList>
            <person name="Martin A.A."/>
        </authorList>
    </citation>
    <scope>NUCLEOTIDE SEQUENCE</scope>
    <source>
        <strain evidence="2">ED321</strain>
    </source>
</reference>
<accession>A0A090KZN3</accession>
<dbReference type="PANTHER" id="PTHR32122:SF1">
    <property type="entry name" value="TATA BOX-BINDING PROTEIN-ASSOCIATED FACTOR RNA POLYMERASE I SUBUNIT A"/>
    <property type="match status" value="1"/>
</dbReference>
<reference evidence="1" key="2">
    <citation type="submission" date="2014-09" db="EMBL/GenBank/DDBJ databases">
        <authorList>
            <person name="Aslett A.Martin."/>
        </authorList>
    </citation>
    <scope>NUCLEOTIDE SEQUENCE</scope>
    <source>
        <strain evidence="1">ED321 Heterogonic</strain>
    </source>
</reference>
<evidence type="ECO:0000313" key="1">
    <source>
        <dbReference type="EMBL" id="CEF61312.1"/>
    </source>
</evidence>
<organism evidence="1">
    <name type="scientific">Strongyloides ratti</name>
    <name type="common">Parasitic roundworm</name>
    <dbReference type="NCBI Taxonomy" id="34506"/>
    <lineage>
        <taxon>Eukaryota</taxon>
        <taxon>Metazoa</taxon>
        <taxon>Ecdysozoa</taxon>
        <taxon>Nematoda</taxon>
        <taxon>Chromadorea</taxon>
        <taxon>Rhabditida</taxon>
        <taxon>Tylenchina</taxon>
        <taxon>Panagrolaimomorpha</taxon>
        <taxon>Strongyloidoidea</taxon>
        <taxon>Strongyloididae</taxon>
        <taxon>Strongyloides</taxon>
    </lineage>
</organism>
<dbReference type="WBParaSite" id="SRAE_0000043800.1">
    <property type="protein sequence ID" value="SRAE_0000043800.1"/>
    <property type="gene ID" value="WBGene00256182"/>
</dbReference>
<dbReference type="WormBase" id="SRAE_0000043800">
    <property type="protein sequence ID" value="SRP07615"/>
    <property type="gene ID" value="WBGene00256182"/>
</dbReference>
<sequence length="564" mass="67343">MAAVTRKRRLVTLPSEDGSFKNVEETEKEIKKRITLDSFKQFYYCQKLYTKKSYTYLKKYFHEMFKNSDNYTNKCDLNILHKIYMAKAANALLFNSDPDDKNKLVCYIPPLDVIHSYHLPSHSYLFCLNTFLMGYKPHCLTERFTYASLKYRKFYKFPIEINKNYFKNTKYIWIRDKFGGNFLSDTMCDKNKKLRHTPLTIQLNYHTCFVFSMKNMYEDAIMCFLGYPINKPEFLPPNTVDTAFRSCLSNFLVLHSKIIPDILNAIVICAMKNYFSEAKRNIFFTKLLDFCKQIFHYGTMEINVPLSCIFSILTYDLHFRPEIVNESYRGIEIKDIYRIRSSMNKYNAFLIMSSFIAWKNGEIDYDKLPVNLFEQLKSILEENVIDYVPVLDAFICIICRFDLITDNFYIVSNAAKNYPILVPRISTRLYQENQPLFAKIIERSIEPLVDLHPSHEAWLIYLREKSDKIGRKTAPKELLEDIKIIVQLLDYGEWRKNEELWLLFNDYLFVKTKRKRIKVLKEDFKILFEERRSWWSKFHSVRLSEDTETIRTKILTYINDLFVD</sequence>
<reference evidence="3" key="3">
    <citation type="submission" date="2020-12" db="UniProtKB">
        <authorList>
            <consortium name="WormBaseParasite"/>
        </authorList>
    </citation>
    <scope>IDENTIFICATION</scope>
</reference>